<evidence type="ECO:0000256" key="2">
    <source>
        <dbReference type="SAM" id="Phobius"/>
    </source>
</evidence>
<evidence type="ECO:0000256" key="1">
    <source>
        <dbReference type="SAM" id="MobiDB-lite"/>
    </source>
</evidence>
<protein>
    <recommendedName>
        <fullName evidence="5">Outer membrane protein beta-barrel domain-containing protein</fullName>
    </recommendedName>
</protein>
<keyword evidence="2" id="KW-0812">Transmembrane</keyword>
<keyword evidence="4" id="KW-1185">Reference proteome</keyword>
<feature type="region of interest" description="Disordered" evidence="1">
    <location>
        <begin position="121"/>
        <end position="169"/>
    </location>
</feature>
<evidence type="ECO:0008006" key="5">
    <source>
        <dbReference type="Google" id="ProtNLM"/>
    </source>
</evidence>
<accession>A0A923TCD2</accession>
<keyword evidence="2" id="KW-0472">Membrane</keyword>
<dbReference type="EMBL" id="JACSIT010000068">
    <property type="protein sequence ID" value="MBC6993597.1"/>
    <property type="molecule type" value="Genomic_DNA"/>
</dbReference>
<evidence type="ECO:0000313" key="3">
    <source>
        <dbReference type="EMBL" id="MBC6993597.1"/>
    </source>
</evidence>
<feature type="compositionally biased region" description="Polar residues" evidence="1">
    <location>
        <begin position="144"/>
        <end position="161"/>
    </location>
</feature>
<dbReference type="InterPro" id="IPR036709">
    <property type="entry name" value="Autotransporte_beta_dom_sf"/>
</dbReference>
<evidence type="ECO:0000313" key="4">
    <source>
        <dbReference type="Proteomes" id="UP000650081"/>
    </source>
</evidence>
<keyword evidence="2" id="KW-1133">Transmembrane helix</keyword>
<sequence>MITNNERGSLGKRFDDLPTPGDFPELSWEKMAPKVLRPTPEEEPRRKFFAWWWLALGALLLAFVGGLVYWTTLEQDGMAAGPVAEGTLPNYPASDLDCPAATVRETGLAGGENTLLAPALASQEANSSGTKRVATDARQPAPSTPTASRVSTTSPVGQTLITEPVFPPPRPDLHSLRPLENGPIAALPVAGPGIDREVRLPISAAAPEGKRQDRERTLSLLAGPLTYGLGYEQLLRTDESQLSAQLRLGYTQSLNERWFLATGLDLRHYRFRTAFVEVDDNARFFRPGTVDTIFRNLTTGEERIVTTDTVGGTRIRRFGNDNVVTTLGVPVLLGRSWTAGVHHLSLAAGPRIDFLLGREGRTVVNNLEVIDLATAPQFGQNIRWAGRLEAGYDWQPQGRWSVALRLGTEAAFRDWSVNGSSQKPRSLDGLIGLRYRW</sequence>
<dbReference type="AlphaFoldDB" id="A0A923TCD2"/>
<proteinExistence type="predicted"/>
<name>A0A923TCD2_9BACT</name>
<gene>
    <name evidence="3" type="ORF">H9S92_05470</name>
</gene>
<dbReference type="Proteomes" id="UP000650081">
    <property type="component" value="Unassembled WGS sequence"/>
</dbReference>
<dbReference type="Gene3D" id="2.40.128.130">
    <property type="entry name" value="Autotransporter beta-domain"/>
    <property type="match status" value="1"/>
</dbReference>
<dbReference type="RefSeq" id="WP_187465709.1">
    <property type="nucleotide sequence ID" value="NZ_JACSIT010000068.1"/>
</dbReference>
<comment type="caution">
    <text evidence="3">The sequence shown here is derived from an EMBL/GenBank/DDBJ whole genome shotgun (WGS) entry which is preliminary data.</text>
</comment>
<organism evidence="3 4">
    <name type="scientific">Neolewinella lacunae</name>
    <dbReference type="NCBI Taxonomy" id="1517758"/>
    <lineage>
        <taxon>Bacteria</taxon>
        <taxon>Pseudomonadati</taxon>
        <taxon>Bacteroidota</taxon>
        <taxon>Saprospiria</taxon>
        <taxon>Saprospirales</taxon>
        <taxon>Lewinellaceae</taxon>
        <taxon>Neolewinella</taxon>
    </lineage>
</organism>
<feature type="transmembrane region" description="Helical" evidence="2">
    <location>
        <begin position="48"/>
        <end position="70"/>
    </location>
</feature>
<reference evidence="3" key="1">
    <citation type="submission" date="2020-08" db="EMBL/GenBank/DDBJ databases">
        <title>Lewinella bacteria from marine environments.</title>
        <authorList>
            <person name="Zhong Y."/>
        </authorList>
    </citation>
    <scope>NUCLEOTIDE SEQUENCE</scope>
    <source>
        <strain evidence="3">KCTC 42187</strain>
    </source>
</reference>